<dbReference type="InterPro" id="IPR012796">
    <property type="entry name" value="Lysidine-tRNA-synth_C"/>
</dbReference>
<dbReference type="GO" id="GO:0006400">
    <property type="term" value="P:tRNA modification"/>
    <property type="evidence" value="ECO:0007669"/>
    <property type="project" value="UniProtKB-UniRule"/>
</dbReference>
<dbReference type="GO" id="GO:0032267">
    <property type="term" value="F:tRNA(Ile)-lysidine synthase activity"/>
    <property type="evidence" value="ECO:0007669"/>
    <property type="project" value="UniProtKB-EC"/>
</dbReference>
<dbReference type="InterPro" id="IPR012094">
    <property type="entry name" value="tRNA_Ile_lys_synt"/>
</dbReference>
<keyword evidence="11" id="KW-1185">Reference proteome</keyword>
<comment type="similarity">
    <text evidence="8">Belongs to the tRNA(Ile)-lysidine synthase family.</text>
</comment>
<dbReference type="InterPro" id="IPR012795">
    <property type="entry name" value="tRNA_Ile_lys_synt_N"/>
</dbReference>
<dbReference type="Pfam" id="PF11734">
    <property type="entry name" value="TilS_C"/>
    <property type="match status" value="1"/>
</dbReference>
<evidence type="ECO:0000256" key="7">
    <source>
        <dbReference type="ARBA" id="ARBA00048539"/>
    </source>
</evidence>
<evidence type="ECO:0000256" key="8">
    <source>
        <dbReference type="HAMAP-Rule" id="MF_01161"/>
    </source>
</evidence>
<dbReference type="GO" id="GO:0005737">
    <property type="term" value="C:cytoplasm"/>
    <property type="evidence" value="ECO:0007669"/>
    <property type="project" value="UniProtKB-SubCell"/>
</dbReference>
<dbReference type="RefSeq" id="WP_258335377.1">
    <property type="nucleotide sequence ID" value="NZ_JANRHJ010000002.1"/>
</dbReference>
<dbReference type="InterPro" id="IPR011063">
    <property type="entry name" value="TilS/TtcA_N"/>
</dbReference>
<dbReference type="GO" id="GO:0005524">
    <property type="term" value="F:ATP binding"/>
    <property type="evidence" value="ECO:0007669"/>
    <property type="project" value="UniProtKB-UniRule"/>
</dbReference>
<feature type="domain" description="Lysidine-tRNA(Ile) synthetase C-terminal" evidence="9">
    <location>
        <begin position="349"/>
        <end position="421"/>
    </location>
</feature>
<evidence type="ECO:0000256" key="6">
    <source>
        <dbReference type="ARBA" id="ARBA00022840"/>
    </source>
</evidence>
<dbReference type="InterPro" id="IPR014729">
    <property type="entry name" value="Rossmann-like_a/b/a_fold"/>
</dbReference>
<evidence type="ECO:0000256" key="4">
    <source>
        <dbReference type="ARBA" id="ARBA00022694"/>
    </source>
</evidence>
<evidence type="ECO:0000256" key="5">
    <source>
        <dbReference type="ARBA" id="ARBA00022741"/>
    </source>
</evidence>
<dbReference type="Proteomes" id="UP001204579">
    <property type="component" value="Unassembled WGS sequence"/>
</dbReference>
<dbReference type="SUPFAM" id="SSF52402">
    <property type="entry name" value="Adenine nucleotide alpha hydrolases-like"/>
    <property type="match status" value="1"/>
</dbReference>
<keyword evidence="4 8" id="KW-0819">tRNA processing</keyword>
<dbReference type="HAMAP" id="MF_01161">
    <property type="entry name" value="tRNA_Ile_lys_synt"/>
    <property type="match status" value="1"/>
</dbReference>
<proteinExistence type="inferred from homology"/>
<dbReference type="NCBIfam" id="TIGR02433">
    <property type="entry name" value="lysidine_TilS_C"/>
    <property type="match status" value="1"/>
</dbReference>
<feature type="binding site" evidence="8">
    <location>
        <begin position="27"/>
        <end position="32"/>
    </location>
    <ligand>
        <name>ATP</name>
        <dbReference type="ChEBI" id="CHEBI:30616"/>
    </ligand>
</feature>
<organism evidence="10 11">
    <name type="scientific">Phocaeicola barnesiae</name>
    <dbReference type="NCBI Taxonomy" id="376804"/>
    <lineage>
        <taxon>Bacteria</taxon>
        <taxon>Pseudomonadati</taxon>
        <taxon>Bacteroidota</taxon>
        <taxon>Bacteroidia</taxon>
        <taxon>Bacteroidales</taxon>
        <taxon>Bacteroidaceae</taxon>
        <taxon>Phocaeicola</taxon>
    </lineage>
</organism>
<protein>
    <recommendedName>
        <fullName evidence="8">tRNA(Ile)-lysidine synthase</fullName>
        <ecNumber evidence="8">6.3.4.19</ecNumber>
    </recommendedName>
    <alternativeName>
        <fullName evidence="8">tRNA(Ile)-2-lysyl-cytidine synthase</fullName>
    </alternativeName>
    <alternativeName>
        <fullName evidence="8">tRNA(Ile)-lysidine synthetase</fullName>
    </alternativeName>
</protein>
<dbReference type="SMART" id="SM00977">
    <property type="entry name" value="TilS_C"/>
    <property type="match status" value="1"/>
</dbReference>
<accession>A0AAW5MX42</accession>
<sequence>MFKEKVYQYITEKQLFQPADKVLVALSGGADSVALLRVLLELGFSCQAVHCNFCLRNDESDRDEEFVRALCRERQVNLEVRHFDTESYANTHRISIEMAARELRYAWFEEIRCRMGCDVIAVAHHRNDSAETLILNLLRGTGIRGLKGIAPVNGTVVRPLLGVDRDEIRRYLAELKQAYVTDSTNLQDEYMRNKIRLNIFPKFQEINPSFVESLLETSERLTQVEAVYRKGIDEGLKRVLKDGRQMAIGALLQEVSPQALLYEWLHPFGFNASQLKDIFQGLNGPCGRWYQTAEWRLLRDRELLILSPKEAADIHYRLVTERFPVEGPFSVPHVPDKAYLDADKVTAQLSLRKWQSGDRFIPYGMKHFKRVRDYLRDRKLTRFEKEEQYVVTAGDTIVWLVNERTDHRFRVTEQTRNVLVLSVEKHV</sequence>
<keyword evidence="3 8" id="KW-0436">Ligase</keyword>
<evidence type="ECO:0000256" key="2">
    <source>
        <dbReference type="ARBA" id="ARBA00022490"/>
    </source>
</evidence>
<dbReference type="PANTHER" id="PTHR43033:SF1">
    <property type="entry name" value="TRNA(ILE)-LYSIDINE SYNTHASE-RELATED"/>
    <property type="match status" value="1"/>
</dbReference>
<comment type="domain">
    <text evidence="8">The N-terminal region contains the highly conserved SGGXDS motif, predicted to be a P-loop motif involved in ATP binding.</text>
</comment>
<dbReference type="EC" id="6.3.4.19" evidence="8"/>
<evidence type="ECO:0000256" key="3">
    <source>
        <dbReference type="ARBA" id="ARBA00022598"/>
    </source>
</evidence>
<dbReference type="Pfam" id="PF01171">
    <property type="entry name" value="ATP_bind_3"/>
    <property type="match status" value="1"/>
</dbReference>
<evidence type="ECO:0000313" key="10">
    <source>
        <dbReference type="EMBL" id="MCR8873006.1"/>
    </source>
</evidence>
<evidence type="ECO:0000313" key="11">
    <source>
        <dbReference type="Proteomes" id="UP001204579"/>
    </source>
</evidence>
<keyword evidence="5 8" id="KW-0547">Nucleotide-binding</keyword>
<evidence type="ECO:0000256" key="1">
    <source>
        <dbReference type="ARBA" id="ARBA00004496"/>
    </source>
</evidence>
<evidence type="ECO:0000259" key="9">
    <source>
        <dbReference type="SMART" id="SM00977"/>
    </source>
</evidence>
<keyword evidence="2 8" id="KW-0963">Cytoplasm</keyword>
<comment type="subcellular location">
    <subcellularLocation>
        <location evidence="1 8">Cytoplasm</location>
    </subcellularLocation>
</comment>
<keyword evidence="6 8" id="KW-0067">ATP-binding</keyword>
<dbReference type="Gene3D" id="3.40.50.620">
    <property type="entry name" value="HUPs"/>
    <property type="match status" value="1"/>
</dbReference>
<comment type="function">
    <text evidence="8">Ligates lysine onto the cytidine present at position 34 of the AUA codon-specific tRNA(Ile) that contains the anticodon CAU, in an ATP-dependent manner. Cytidine is converted to lysidine, thus changing the amino acid specificity of the tRNA from methionine to isoleucine.</text>
</comment>
<name>A0AAW5MX42_9BACT</name>
<comment type="caution">
    <text evidence="10">The sequence shown here is derived from an EMBL/GenBank/DDBJ whole genome shotgun (WGS) entry which is preliminary data.</text>
</comment>
<dbReference type="CDD" id="cd01992">
    <property type="entry name" value="TilS_N"/>
    <property type="match status" value="1"/>
</dbReference>
<dbReference type="AlphaFoldDB" id="A0AAW5MX42"/>
<reference evidence="10 11" key="1">
    <citation type="submission" date="2022-08" db="EMBL/GenBank/DDBJ databases">
        <authorList>
            <person name="Zeman M."/>
            <person name="Kubasova T."/>
        </authorList>
    </citation>
    <scope>NUCLEOTIDE SEQUENCE [LARGE SCALE GENOMIC DNA]</scope>
    <source>
        <strain evidence="10 11">ET62</strain>
    </source>
</reference>
<dbReference type="PANTHER" id="PTHR43033">
    <property type="entry name" value="TRNA(ILE)-LYSIDINE SYNTHASE-RELATED"/>
    <property type="match status" value="1"/>
</dbReference>
<gene>
    <name evidence="8 10" type="primary">tilS</name>
    <name evidence="10" type="ORF">NW209_03030</name>
</gene>
<dbReference type="SUPFAM" id="SSF56037">
    <property type="entry name" value="PheT/TilS domain"/>
    <property type="match status" value="1"/>
</dbReference>
<dbReference type="EMBL" id="JANRHJ010000002">
    <property type="protein sequence ID" value="MCR8873006.1"/>
    <property type="molecule type" value="Genomic_DNA"/>
</dbReference>
<comment type="catalytic activity">
    <reaction evidence="7 8">
        <text>cytidine(34) in tRNA(Ile2) + L-lysine + ATP = lysidine(34) in tRNA(Ile2) + AMP + diphosphate + H(+)</text>
        <dbReference type="Rhea" id="RHEA:43744"/>
        <dbReference type="Rhea" id="RHEA-COMP:10625"/>
        <dbReference type="Rhea" id="RHEA-COMP:10670"/>
        <dbReference type="ChEBI" id="CHEBI:15378"/>
        <dbReference type="ChEBI" id="CHEBI:30616"/>
        <dbReference type="ChEBI" id="CHEBI:32551"/>
        <dbReference type="ChEBI" id="CHEBI:33019"/>
        <dbReference type="ChEBI" id="CHEBI:82748"/>
        <dbReference type="ChEBI" id="CHEBI:83665"/>
        <dbReference type="ChEBI" id="CHEBI:456215"/>
        <dbReference type="EC" id="6.3.4.19"/>
    </reaction>
</comment>
<dbReference type="NCBIfam" id="TIGR02432">
    <property type="entry name" value="lysidine_TilS_N"/>
    <property type="match status" value="1"/>
</dbReference>